<dbReference type="GeneID" id="103520721"/>
<accession>A0A3Q0JKC9</accession>
<proteinExistence type="predicted"/>
<gene>
    <name evidence="2 3" type="primary">LOC103520721</name>
</gene>
<organism evidence="1 2">
    <name type="scientific">Diaphorina citri</name>
    <name type="common">Asian citrus psyllid</name>
    <dbReference type="NCBI Taxonomy" id="121845"/>
    <lineage>
        <taxon>Eukaryota</taxon>
        <taxon>Metazoa</taxon>
        <taxon>Ecdysozoa</taxon>
        <taxon>Arthropoda</taxon>
        <taxon>Hexapoda</taxon>
        <taxon>Insecta</taxon>
        <taxon>Pterygota</taxon>
        <taxon>Neoptera</taxon>
        <taxon>Paraneoptera</taxon>
        <taxon>Hemiptera</taxon>
        <taxon>Sternorrhyncha</taxon>
        <taxon>Psylloidea</taxon>
        <taxon>Psyllidae</taxon>
        <taxon>Diaphorininae</taxon>
        <taxon>Diaphorina</taxon>
    </lineage>
</organism>
<reference evidence="2 3" key="1">
    <citation type="submission" date="2025-04" db="UniProtKB">
        <authorList>
            <consortium name="RefSeq"/>
        </authorList>
    </citation>
    <scope>IDENTIFICATION</scope>
</reference>
<dbReference type="PaxDb" id="121845-A0A3Q0JKC9"/>
<evidence type="ECO:0000313" key="1">
    <source>
        <dbReference type="Proteomes" id="UP000079169"/>
    </source>
</evidence>
<dbReference type="Proteomes" id="UP000079169">
    <property type="component" value="Unplaced"/>
</dbReference>
<dbReference type="RefSeq" id="XP_026687628.1">
    <property type="nucleotide sequence ID" value="XM_026831827.1"/>
</dbReference>
<evidence type="ECO:0000313" key="3">
    <source>
        <dbReference type="RefSeq" id="XP_026687629.1"/>
    </source>
</evidence>
<dbReference type="RefSeq" id="XP_026687629.1">
    <property type="nucleotide sequence ID" value="XM_026831828.1"/>
</dbReference>
<protein>
    <submittedName>
        <fullName evidence="2 3">Uncharacterized protein LOC103520721 isoform X1</fullName>
    </submittedName>
</protein>
<name>A0A3Q0JKC9_DIACI</name>
<dbReference type="KEGG" id="dci:103520721"/>
<evidence type="ECO:0000313" key="2">
    <source>
        <dbReference type="RefSeq" id="XP_026687628.1"/>
    </source>
</evidence>
<keyword evidence="1" id="KW-1185">Reference proteome</keyword>
<sequence>MDPLPLTVILHEGEGLVDVNLQLDLNFPERPFNYLSNWPGPAYEGNVTSNVPANKEYESLLSNKTASTGITSFPPTAPVEYDAISYCFNCNLGFTHKLDASHLEYDRKGQCPMCGQTLHRRVIPKFDGVSFPVRTFLDEKYPKLHTFGNFCKENGH</sequence>
<dbReference type="AlphaFoldDB" id="A0A3Q0JKC9"/>